<keyword evidence="2" id="KW-0812">Transmembrane</keyword>
<comment type="caution">
    <text evidence="3">The sequence shown here is derived from an EMBL/GenBank/DDBJ whole genome shotgun (WGS) entry which is preliminary data.</text>
</comment>
<dbReference type="AlphaFoldDB" id="A0AAV2HZG8"/>
<reference evidence="3 4" key="1">
    <citation type="submission" date="2024-04" db="EMBL/GenBank/DDBJ databases">
        <authorList>
            <consortium name="Genoscope - CEA"/>
            <person name="William W."/>
        </authorList>
    </citation>
    <scope>NUCLEOTIDE SEQUENCE [LARGE SCALE GENOMIC DNA]</scope>
</reference>
<protein>
    <submittedName>
        <fullName evidence="3">Uncharacterized protein</fullName>
    </submittedName>
</protein>
<keyword evidence="2" id="KW-1133">Transmembrane helix</keyword>
<dbReference type="Proteomes" id="UP001497497">
    <property type="component" value="Unassembled WGS sequence"/>
</dbReference>
<dbReference type="EMBL" id="CAXITT010000299">
    <property type="protein sequence ID" value="CAL1538458.1"/>
    <property type="molecule type" value="Genomic_DNA"/>
</dbReference>
<feature type="compositionally biased region" description="Polar residues" evidence="1">
    <location>
        <begin position="93"/>
        <end position="105"/>
    </location>
</feature>
<feature type="transmembrane region" description="Helical" evidence="2">
    <location>
        <begin position="59"/>
        <end position="80"/>
    </location>
</feature>
<organism evidence="3 4">
    <name type="scientific">Lymnaea stagnalis</name>
    <name type="common">Great pond snail</name>
    <name type="synonym">Helix stagnalis</name>
    <dbReference type="NCBI Taxonomy" id="6523"/>
    <lineage>
        <taxon>Eukaryota</taxon>
        <taxon>Metazoa</taxon>
        <taxon>Spiralia</taxon>
        <taxon>Lophotrochozoa</taxon>
        <taxon>Mollusca</taxon>
        <taxon>Gastropoda</taxon>
        <taxon>Heterobranchia</taxon>
        <taxon>Euthyneura</taxon>
        <taxon>Panpulmonata</taxon>
        <taxon>Hygrophila</taxon>
        <taxon>Lymnaeoidea</taxon>
        <taxon>Lymnaeidae</taxon>
        <taxon>Lymnaea</taxon>
    </lineage>
</organism>
<keyword evidence="4" id="KW-1185">Reference proteome</keyword>
<evidence type="ECO:0000313" key="4">
    <source>
        <dbReference type="Proteomes" id="UP001497497"/>
    </source>
</evidence>
<feature type="compositionally biased region" description="Low complexity" evidence="1">
    <location>
        <begin position="112"/>
        <end position="133"/>
    </location>
</feature>
<gene>
    <name evidence="3" type="ORF">GSLYS_00012279001</name>
</gene>
<evidence type="ECO:0000313" key="3">
    <source>
        <dbReference type="EMBL" id="CAL1538458.1"/>
    </source>
</evidence>
<evidence type="ECO:0000256" key="1">
    <source>
        <dbReference type="SAM" id="MobiDB-lite"/>
    </source>
</evidence>
<keyword evidence="2" id="KW-0472">Membrane</keyword>
<proteinExistence type="predicted"/>
<name>A0AAV2HZG8_LYMST</name>
<feature type="region of interest" description="Disordered" evidence="1">
    <location>
        <begin position="88"/>
        <end position="133"/>
    </location>
</feature>
<accession>A0AAV2HZG8</accession>
<evidence type="ECO:0000256" key="2">
    <source>
        <dbReference type="SAM" id="Phobius"/>
    </source>
</evidence>
<sequence length="159" mass="17508">MLTVYMVDCSYVSPNVSVQTNVSVNTNVSYNKYTTYALIEKTSCPPIVKPLQLKDISNIVMLIIGGCMTTALLLNFACYCKYRKRRDSETPEELSQSSSQETPKNSPKKEGSTVSVQSTRSQTTQAKTAKTVKSPKGVTTLFTKYKESNADSSAYSVTL</sequence>